<dbReference type="EnsemblPlants" id="Pp3c16_4250V3.2">
    <property type="protein sequence ID" value="Pp3c16_4250V3.2"/>
    <property type="gene ID" value="Pp3c16_4250"/>
</dbReference>
<dbReference type="PANTHER" id="PTHR34371">
    <property type="entry name" value="OS01G0551000 PROTEIN"/>
    <property type="match status" value="1"/>
</dbReference>
<reference evidence="2 4" key="1">
    <citation type="journal article" date="2008" name="Science">
        <title>The Physcomitrella genome reveals evolutionary insights into the conquest of land by plants.</title>
        <authorList>
            <person name="Rensing S."/>
            <person name="Lang D."/>
            <person name="Zimmer A."/>
            <person name="Terry A."/>
            <person name="Salamov A."/>
            <person name="Shapiro H."/>
            <person name="Nishiyama T."/>
            <person name="Perroud P.-F."/>
            <person name="Lindquist E."/>
            <person name="Kamisugi Y."/>
            <person name="Tanahashi T."/>
            <person name="Sakakibara K."/>
            <person name="Fujita T."/>
            <person name="Oishi K."/>
            <person name="Shin-I T."/>
            <person name="Kuroki Y."/>
            <person name="Toyoda A."/>
            <person name="Suzuki Y."/>
            <person name="Hashimoto A."/>
            <person name="Yamaguchi K."/>
            <person name="Sugano A."/>
            <person name="Kohara Y."/>
            <person name="Fujiyama A."/>
            <person name="Anterola A."/>
            <person name="Aoki S."/>
            <person name="Ashton N."/>
            <person name="Barbazuk W.B."/>
            <person name="Barker E."/>
            <person name="Bennetzen J."/>
            <person name="Bezanilla M."/>
            <person name="Blankenship R."/>
            <person name="Cho S.H."/>
            <person name="Dutcher S."/>
            <person name="Estelle M."/>
            <person name="Fawcett J.A."/>
            <person name="Gundlach H."/>
            <person name="Hanada K."/>
            <person name="Heyl A."/>
            <person name="Hicks K.A."/>
            <person name="Hugh J."/>
            <person name="Lohr M."/>
            <person name="Mayer K."/>
            <person name="Melkozernov A."/>
            <person name="Murata T."/>
            <person name="Nelson D."/>
            <person name="Pils B."/>
            <person name="Prigge M."/>
            <person name="Reiss B."/>
            <person name="Renner T."/>
            <person name="Rombauts S."/>
            <person name="Rushton P."/>
            <person name="Sanderfoot A."/>
            <person name="Schween G."/>
            <person name="Shiu S.-H."/>
            <person name="Stueber K."/>
            <person name="Theodoulou F.L."/>
            <person name="Tu H."/>
            <person name="Van de Peer Y."/>
            <person name="Verrier P.J."/>
            <person name="Waters E."/>
            <person name="Wood A."/>
            <person name="Yang L."/>
            <person name="Cove D."/>
            <person name="Cuming A."/>
            <person name="Hasebe M."/>
            <person name="Lucas S."/>
            <person name="Mishler D.B."/>
            <person name="Reski R."/>
            <person name="Grigoriev I."/>
            <person name="Quatrano R.S."/>
            <person name="Boore J.L."/>
        </authorList>
    </citation>
    <scope>NUCLEOTIDE SEQUENCE [LARGE SCALE GENOMIC DNA]</scope>
    <source>
        <strain evidence="3 4">cv. Gransden 2004</strain>
    </source>
</reference>
<keyword evidence="4" id="KW-1185">Reference proteome</keyword>
<name>A0A2K1J757_PHYPA</name>
<dbReference type="EMBL" id="ABEU02000016">
    <property type="protein sequence ID" value="PNR37348.1"/>
    <property type="molecule type" value="Genomic_DNA"/>
</dbReference>
<gene>
    <name evidence="3" type="primary">LOC112293957</name>
    <name evidence="2" type="ORF">PHYPA_020456</name>
</gene>
<sequence length="1013" mass="110140">MGENRGITGSGKHRTVKEATRVHDKRICRVKHAGVPPDTGDLNGDDGELPLYPVSSNRHRLGAKSESHTASNPQPSSKVGHSMSDFNGEVSIRVGETAGWPLGRQEIAAWASSFLFPLDSQCSDSLQTMLQRDAHSCRETNTKKIDKCRILAENPGGSPPSERNGTVESFGVQSGHLKSPRQLKKLLDSTESVALLSAPANDEQGCDAQLGDRLNKLQVEACKKIVLRVAPSSGRGEILRRLKDLKAHPSSPRLVEESAGKYHKENTRKAAGKDDQRLKTSQPTSSNGIIKSSPTSVNKKHPIPSQFQSKAEENALGELEITFNLGEKRLQGNSSSDHRGSPRRCAEFSLENLSTPTSRLNNGSIQEQVVAVRKHAQRPKATNVSNSSPDHTPSVLAAVPFKWEEEPGIPKTIADAADRMLARRVSRESIEVSNFAEAQSGSHKSEEKPSTEVTEDGIPRRGTAHIRSSSTQSSPGTGKLDAGRTGSHRYYGEAYLRGNLRNAGFERSSRRYSIHGGDTYIDFDGSAAARFLVKAFESPWSTPSMHNGSPAFSVPFEWEDAPGKAKVEIVARSPNLLQLPPRLAVSSYCSAESFSRELRASHPFAGFFAPCIQTSSPAHRKRGERTLLKHASSKKLPPRAPGSAERRKRHGLVGRCSSTPREGCQIKMSKSCSQQSFKEKTSSFSSSDMSLIDPLPSTNSTTLNRRNLFSSEDKYSASCIQNSHLNAPSSPTSILCGPDESSAQTSASNIMFSSRDFEDFGNCSRQSVSKSSASASYGSIQEDLSEYSSPMNSMTHHPDPQVSDEPPLTLIPALAPTAVDISAREHDGHRSKGASNDVGSLLKLSKTGKYTSKFRSSQLKGTAHCPEATLVNYFQSLELNEASAQIRRKASTSALVEETGLLDKQGGSTSSGYVSSEGEAIVLKNSPTMQSVGKEEPANLVVQRRKGSGTPRKALTKSAPPKLPRRVRFTLSVSKIFRRALCRQLRHQPIEPARLILREKQSPTPFDFKSAHV</sequence>
<accession>A0A2K1J757</accession>
<feature type="compositionally biased region" description="Polar residues" evidence="1">
    <location>
        <begin position="68"/>
        <end position="79"/>
    </location>
</feature>
<feature type="region of interest" description="Disordered" evidence="1">
    <location>
        <begin position="153"/>
        <end position="176"/>
    </location>
</feature>
<organism evidence="2">
    <name type="scientific">Physcomitrium patens</name>
    <name type="common">Spreading-leaved earth moss</name>
    <name type="synonym">Physcomitrella patens</name>
    <dbReference type="NCBI Taxonomy" id="3218"/>
    <lineage>
        <taxon>Eukaryota</taxon>
        <taxon>Viridiplantae</taxon>
        <taxon>Streptophyta</taxon>
        <taxon>Embryophyta</taxon>
        <taxon>Bryophyta</taxon>
        <taxon>Bryophytina</taxon>
        <taxon>Bryopsida</taxon>
        <taxon>Funariidae</taxon>
        <taxon>Funariales</taxon>
        <taxon>Funariaceae</taxon>
        <taxon>Physcomitrium</taxon>
    </lineage>
</organism>
<dbReference type="GeneID" id="112293957"/>
<protein>
    <submittedName>
        <fullName evidence="2 3">Uncharacterized protein</fullName>
    </submittedName>
</protein>
<evidence type="ECO:0000313" key="3">
    <source>
        <dbReference type="EnsemblPlants" id="Pp3c16_4250V3.1"/>
    </source>
</evidence>
<feature type="compositionally biased region" description="Polar residues" evidence="1">
    <location>
        <begin position="380"/>
        <end position="391"/>
    </location>
</feature>
<dbReference type="OrthoDB" id="1934555at2759"/>
<dbReference type="RefSeq" id="XP_024399757.1">
    <property type="nucleotide sequence ID" value="XM_024543989.2"/>
</dbReference>
<dbReference type="Gramene" id="Pp3c16_4250V3.1">
    <property type="protein sequence ID" value="Pp3c16_4250V3.1"/>
    <property type="gene ID" value="Pp3c16_4250"/>
</dbReference>
<feature type="compositionally biased region" description="Basic and acidic residues" evidence="1">
    <location>
        <begin position="16"/>
        <end position="27"/>
    </location>
</feature>
<reference evidence="3" key="3">
    <citation type="submission" date="2020-12" db="UniProtKB">
        <authorList>
            <consortium name="EnsemblPlants"/>
        </authorList>
    </citation>
    <scope>IDENTIFICATION</scope>
</reference>
<reference evidence="2 4" key="2">
    <citation type="journal article" date="2018" name="Plant J.">
        <title>The Physcomitrella patens chromosome-scale assembly reveals moss genome structure and evolution.</title>
        <authorList>
            <person name="Lang D."/>
            <person name="Ullrich K.K."/>
            <person name="Murat F."/>
            <person name="Fuchs J."/>
            <person name="Jenkins J."/>
            <person name="Haas F.B."/>
            <person name="Piednoel M."/>
            <person name="Gundlach H."/>
            <person name="Van Bel M."/>
            <person name="Meyberg R."/>
            <person name="Vives C."/>
            <person name="Morata J."/>
            <person name="Symeonidi A."/>
            <person name="Hiss M."/>
            <person name="Muchero W."/>
            <person name="Kamisugi Y."/>
            <person name="Saleh O."/>
            <person name="Blanc G."/>
            <person name="Decker E.L."/>
            <person name="van Gessel N."/>
            <person name="Grimwood J."/>
            <person name="Hayes R.D."/>
            <person name="Graham S.W."/>
            <person name="Gunter L.E."/>
            <person name="McDaniel S.F."/>
            <person name="Hoernstein S.N.W."/>
            <person name="Larsson A."/>
            <person name="Li F.W."/>
            <person name="Perroud P.F."/>
            <person name="Phillips J."/>
            <person name="Ranjan P."/>
            <person name="Rokshar D.S."/>
            <person name="Rothfels C.J."/>
            <person name="Schneider L."/>
            <person name="Shu S."/>
            <person name="Stevenson D.W."/>
            <person name="Thummler F."/>
            <person name="Tillich M."/>
            <person name="Villarreal Aguilar J.C."/>
            <person name="Widiez T."/>
            <person name="Wong G.K."/>
            <person name="Wymore A."/>
            <person name="Zhang Y."/>
            <person name="Zimmer A.D."/>
            <person name="Quatrano R.S."/>
            <person name="Mayer K.F.X."/>
            <person name="Goodstein D."/>
            <person name="Casacuberta J.M."/>
            <person name="Vandepoele K."/>
            <person name="Reski R."/>
            <person name="Cuming A.C."/>
            <person name="Tuskan G.A."/>
            <person name="Maumus F."/>
            <person name="Salse J."/>
            <person name="Schmutz J."/>
            <person name="Rensing S.A."/>
        </authorList>
    </citation>
    <scope>NUCLEOTIDE SEQUENCE [LARGE SCALE GENOMIC DNA]</scope>
    <source>
        <strain evidence="3 4">cv. Gransden 2004</strain>
    </source>
</reference>
<dbReference type="Gramene" id="Pp3c16_4250V3.2">
    <property type="protein sequence ID" value="Pp3c16_4250V3.2"/>
    <property type="gene ID" value="Pp3c16_4250"/>
</dbReference>
<dbReference type="PANTHER" id="PTHR34371:SF26">
    <property type="entry name" value="DUF4005 DOMAIN-CONTAINING PROTEIN"/>
    <property type="match status" value="1"/>
</dbReference>
<feature type="region of interest" description="Disordered" evidence="1">
    <location>
        <begin position="630"/>
        <end position="663"/>
    </location>
</feature>
<feature type="region of interest" description="Disordered" evidence="1">
    <location>
        <begin position="1"/>
        <end position="82"/>
    </location>
</feature>
<feature type="region of interest" description="Disordered" evidence="1">
    <location>
        <begin position="374"/>
        <end position="393"/>
    </location>
</feature>
<feature type="compositionally biased region" description="Polar residues" evidence="1">
    <location>
        <begin position="466"/>
        <end position="476"/>
    </location>
</feature>
<feature type="region of interest" description="Disordered" evidence="1">
    <location>
        <begin position="683"/>
        <end position="704"/>
    </location>
</feature>
<evidence type="ECO:0000313" key="2">
    <source>
        <dbReference type="EMBL" id="PNR37348.1"/>
    </source>
</evidence>
<dbReference type="Proteomes" id="UP000006727">
    <property type="component" value="Chromosome 16"/>
</dbReference>
<feature type="compositionally biased region" description="Polar residues" evidence="1">
    <location>
        <begin position="279"/>
        <end position="297"/>
    </location>
</feature>
<feature type="region of interest" description="Disordered" evidence="1">
    <location>
        <begin position="249"/>
        <end position="303"/>
    </location>
</feature>
<proteinExistence type="predicted"/>
<evidence type="ECO:0000313" key="4">
    <source>
        <dbReference type="Proteomes" id="UP000006727"/>
    </source>
</evidence>
<dbReference type="EnsemblPlants" id="Pp3c16_4250V3.1">
    <property type="protein sequence ID" value="Pp3c16_4250V3.1"/>
    <property type="gene ID" value="Pp3c16_4250"/>
</dbReference>
<feature type="region of interest" description="Disordered" evidence="1">
    <location>
        <begin position="433"/>
        <end position="485"/>
    </location>
</feature>
<feature type="compositionally biased region" description="Basic and acidic residues" evidence="1">
    <location>
        <begin position="254"/>
        <end position="278"/>
    </location>
</feature>
<dbReference type="PaxDb" id="3218-PP1S127_128V6.1"/>
<evidence type="ECO:0000256" key="1">
    <source>
        <dbReference type="SAM" id="MobiDB-lite"/>
    </source>
</evidence>
<dbReference type="AlphaFoldDB" id="A0A2K1J757"/>